<dbReference type="SUPFAM" id="SSF50923">
    <property type="entry name" value="Hemopexin-like domain"/>
    <property type="match status" value="1"/>
</dbReference>
<protein>
    <submittedName>
        <fullName evidence="2">Alkaline phosphatase family protein</fullName>
    </submittedName>
</protein>
<dbReference type="RefSeq" id="WP_346580768.1">
    <property type="nucleotide sequence ID" value="NZ_JBDJLH010000003.1"/>
</dbReference>
<dbReference type="InterPro" id="IPR018487">
    <property type="entry name" value="Hemopexin-like_repeat"/>
</dbReference>
<feature type="chain" id="PRO_5046789300" evidence="1">
    <location>
        <begin position="21"/>
        <end position="595"/>
    </location>
</feature>
<dbReference type="InterPro" id="IPR017850">
    <property type="entry name" value="Alkaline_phosphatase_core_sf"/>
</dbReference>
<dbReference type="PANTHER" id="PTHR10151:SF120">
    <property type="entry name" value="BIS(5'-ADENOSYL)-TRIPHOSPHATASE"/>
    <property type="match status" value="1"/>
</dbReference>
<sequence length="595" mass="68262">MKYLLIFILCVGVCRPSVQASVLEIQDSAHVKKKVLLIGIDGLQFEKINTQSTPNFDAFKIVKAYVGGIVGTPSQQTTGSGPGWMTILTGVWNDKHGVISNDTYNKCKAKTVFQYLKEHNPNSSITSIATWMPIHDFVHGQMRYVDRRYDGGTDEDATKKALDELNINDPDFMFVQYSSPDVIGHGSGYGKDYDESIRAMDTYIGKLTKAVRERVKKNKEEWLIILTTDHGRRGDGHHHGSQTAEEKTVFVGMNVLGNEEFNTTISEVPNKDYDSIYKYPPVTSILPTILTYFNIKIDRDWQLSSPSFIGKEGPRRVMINTQKNAIYWYSTDPGEAKIYKDNQLIATVPAKHGAYPIDPNIDDAPHGYTVMINGQSGSVTRDHFRIIGATNWNDKRRALFIFNNSTYLFYDKVNNKSELGYPKSFSKDFYMGGEEYAEKTEAVLNWDDTSMFMFLNDGRYMRYNLIKNKLEKGYPKDINNNTWPGLEPYKNEIIGAVKMDNKKVYFFLRYGLYIVFDMQRNRTETTYAKEYNEKTLPGLQPYASKISTTTDWSSQYFYIFLKDNTFLRYDKLKNKVMNDVPVVIDDKTWPGLINH</sequence>
<dbReference type="InterPro" id="IPR002591">
    <property type="entry name" value="Phosphodiest/P_Trfase"/>
</dbReference>
<dbReference type="Gene3D" id="2.110.10.10">
    <property type="entry name" value="Hemopexin-like domain"/>
    <property type="match status" value="2"/>
</dbReference>
<dbReference type="PANTHER" id="PTHR10151">
    <property type="entry name" value="ECTONUCLEOTIDE PYROPHOSPHATASE/PHOSPHODIESTERASE"/>
    <property type="match status" value="1"/>
</dbReference>
<accession>A0ABV0BR47</accession>
<keyword evidence="1" id="KW-0732">Signal</keyword>
<proteinExistence type="predicted"/>
<evidence type="ECO:0000313" key="2">
    <source>
        <dbReference type="EMBL" id="MEN5376548.1"/>
    </source>
</evidence>
<evidence type="ECO:0000313" key="3">
    <source>
        <dbReference type="Proteomes" id="UP001409291"/>
    </source>
</evidence>
<gene>
    <name evidence="2" type="ORF">ABE541_04660</name>
</gene>
<dbReference type="Gene3D" id="3.40.720.10">
    <property type="entry name" value="Alkaline Phosphatase, subunit A"/>
    <property type="match status" value="1"/>
</dbReference>
<dbReference type="EMBL" id="JBDJNQ010000002">
    <property type="protein sequence ID" value="MEN5376548.1"/>
    <property type="molecule type" value="Genomic_DNA"/>
</dbReference>
<name>A0ABV0BR47_9SPHI</name>
<organism evidence="2 3">
    <name type="scientific">Sphingobacterium kitahiroshimense</name>
    <dbReference type="NCBI Taxonomy" id="470446"/>
    <lineage>
        <taxon>Bacteria</taxon>
        <taxon>Pseudomonadati</taxon>
        <taxon>Bacteroidota</taxon>
        <taxon>Sphingobacteriia</taxon>
        <taxon>Sphingobacteriales</taxon>
        <taxon>Sphingobacteriaceae</taxon>
        <taxon>Sphingobacterium</taxon>
    </lineage>
</organism>
<dbReference type="Proteomes" id="UP001409291">
    <property type="component" value="Unassembled WGS sequence"/>
</dbReference>
<dbReference type="PROSITE" id="PS51642">
    <property type="entry name" value="HEMOPEXIN_2"/>
    <property type="match status" value="1"/>
</dbReference>
<feature type="signal peptide" evidence="1">
    <location>
        <begin position="1"/>
        <end position="20"/>
    </location>
</feature>
<comment type="caution">
    <text evidence="2">The sequence shown here is derived from an EMBL/GenBank/DDBJ whole genome shotgun (WGS) entry which is preliminary data.</text>
</comment>
<keyword evidence="3" id="KW-1185">Reference proteome</keyword>
<dbReference type="InterPro" id="IPR036375">
    <property type="entry name" value="Hemopexin-like_dom_sf"/>
</dbReference>
<dbReference type="SMART" id="SM00120">
    <property type="entry name" value="HX"/>
    <property type="match status" value="3"/>
</dbReference>
<evidence type="ECO:0000256" key="1">
    <source>
        <dbReference type="SAM" id="SignalP"/>
    </source>
</evidence>
<dbReference type="Pfam" id="PF01663">
    <property type="entry name" value="Phosphodiest"/>
    <property type="match status" value="1"/>
</dbReference>
<reference evidence="2 3" key="1">
    <citation type="submission" date="2024-04" db="EMBL/GenBank/DDBJ databases">
        <title>WGS of bacteria from Torrens River.</title>
        <authorList>
            <person name="Wyrsch E.R."/>
            <person name="Drigo B."/>
        </authorList>
    </citation>
    <scope>NUCLEOTIDE SEQUENCE [LARGE SCALE GENOMIC DNA]</scope>
    <source>
        <strain evidence="2 3">TWI391</strain>
    </source>
</reference>
<dbReference type="SUPFAM" id="SSF53649">
    <property type="entry name" value="Alkaline phosphatase-like"/>
    <property type="match status" value="1"/>
</dbReference>